<evidence type="ECO:0000313" key="2">
    <source>
        <dbReference type="Proteomes" id="UP000584931"/>
    </source>
</evidence>
<dbReference type="Proteomes" id="UP000584931">
    <property type="component" value="Unassembled WGS sequence"/>
</dbReference>
<evidence type="ECO:0000313" key="1">
    <source>
        <dbReference type="EMBL" id="NYH51075.1"/>
    </source>
</evidence>
<accession>A0A7Z0BIK1</accession>
<protein>
    <submittedName>
        <fullName evidence="1">NAD(P)-dependent dehydrogenase (Short-subunit alcohol dehydrogenase family)</fullName>
    </submittedName>
</protein>
<dbReference type="InterPro" id="IPR002347">
    <property type="entry name" value="SDR_fam"/>
</dbReference>
<dbReference type="SUPFAM" id="SSF51735">
    <property type="entry name" value="NAD(P)-binding Rossmann-fold domains"/>
    <property type="match status" value="1"/>
</dbReference>
<name>A0A7Z0BIK1_9ACTN</name>
<reference evidence="1 2" key="1">
    <citation type="submission" date="2020-07" db="EMBL/GenBank/DDBJ databases">
        <title>Sequencing the genomes of 1000 actinobacteria strains.</title>
        <authorList>
            <person name="Klenk H.-P."/>
        </authorList>
    </citation>
    <scope>NUCLEOTIDE SEQUENCE [LARGE SCALE GENOMIC DNA]</scope>
    <source>
        <strain evidence="1 2">DSM 45278</strain>
    </source>
</reference>
<sequence>MRRASVEQTPLGRTGTVEGIAPLVVLLVSDESSFVTGVEIPVYGRYSTHGGAKAVSDALRDPGPAA</sequence>
<dbReference type="Pfam" id="PF13561">
    <property type="entry name" value="adh_short_C2"/>
    <property type="match status" value="1"/>
</dbReference>
<comment type="caution">
    <text evidence="1">The sequence shown here is derived from an EMBL/GenBank/DDBJ whole genome shotgun (WGS) entry which is preliminary data.</text>
</comment>
<dbReference type="AlphaFoldDB" id="A0A7Z0BIK1"/>
<proteinExistence type="predicted"/>
<gene>
    <name evidence="1" type="ORF">HNR06_000664</name>
</gene>
<dbReference type="Gene3D" id="3.40.50.720">
    <property type="entry name" value="NAD(P)-binding Rossmann-like Domain"/>
    <property type="match status" value="1"/>
</dbReference>
<dbReference type="EMBL" id="JACCHL010000001">
    <property type="protein sequence ID" value="NYH51075.1"/>
    <property type="molecule type" value="Genomic_DNA"/>
</dbReference>
<dbReference type="InterPro" id="IPR036291">
    <property type="entry name" value="NAD(P)-bd_dom_sf"/>
</dbReference>
<organism evidence="1 2">
    <name type="scientific">Nocardiopsis sinuspersici</name>
    <dbReference type="NCBI Taxonomy" id="501010"/>
    <lineage>
        <taxon>Bacteria</taxon>
        <taxon>Bacillati</taxon>
        <taxon>Actinomycetota</taxon>
        <taxon>Actinomycetes</taxon>
        <taxon>Streptosporangiales</taxon>
        <taxon>Nocardiopsidaceae</taxon>
        <taxon>Nocardiopsis</taxon>
    </lineage>
</organism>